<keyword evidence="3" id="KW-1185">Reference proteome</keyword>
<dbReference type="Pfam" id="PF14059">
    <property type="entry name" value="DUF4251"/>
    <property type="match status" value="1"/>
</dbReference>
<dbReference type="EMBL" id="CP136051">
    <property type="protein sequence ID" value="WOK06119.1"/>
    <property type="molecule type" value="Genomic_DNA"/>
</dbReference>
<keyword evidence="1" id="KW-0732">Signal</keyword>
<evidence type="ECO:0000256" key="1">
    <source>
        <dbReference type="SAM" id="SignalP"/>
    </source>
</evidence>
<protein>
    <submittedName>
        <fullName evidence="2">DUF4251 domain-containing protein</fullName>
    </submittedName>
</protein>
<feature type="signal peptide" evidence="1">
    <location>
        <begin position="1"/>
        <end position="21"/>
    </location>
</feature>
<dbReference type="Proteomes" id="UP001302349">
    <property type="component" value="Chromosome"/>
</dbReference>
<feature type="chain" id="PRO_5045584663" evidence="1">
    <location>
        <begin position="22"/>
        <end position="187"/>
    </location>
</feature>
<sequence>MKKLKNLAVLGLLILVVPAYSQTADDNQKVSKSDRKELKQLERDQEMTELKEVVNDRSFLIDADFLLDRQSRQYMATANNFVSIEGDRVIMQTASPYGIGYNGIGGVTFVGRILDYKVNESKNGNNLFVTIQTSSVGYGNGTIFITIRGKENAVARFYGPWGRSLAFSGDVERNGESFKYKGMSVPM</sequence>
<dbReference type="InterPro" id="IPR025347">
    <property type="entry name" value="DUF4251"/>
</dbReference>
<proteinExistence type="predicted"/>
<evidence type="ECO:0000313" key="3">
    <source>
        <dbReference type="Proteomes" id="UP001302349"/>
    </source>
</evidence>
<gene>
    <name evidence="2" type="ORF">RT717_23875</name>
</gene>
<dbReference type="RefSeq" id="WP_317488856.1">
    <property type="nucleotide sequence ID" value="NZ_CP136051.1"/>
</dbReference>
<organism evidence="2 3">
    <name type="scientific">Imperialibacter roseus</name>
    <dbReference type="NCBI Taxonomy" id="1324217"/>
    <lineage>
        <taxon>Bacteria</taxon>
        <taxon>Pseudomonadati</taxon>
        <taxon>Bacteroidota</taxon>
        <taxon>Cytophagia</taxon>
        <taxon>Cytophagales</taxon>
        <taxon>Flammeovirgaceae</taxon>
        <taxon>Imperialibacter</taxon>
    </lineage>
</organism>
<evidence type="ECO:0000313" key="2">
    <source>
        <dbReference type="EMBL" id="WOK06119.1"/>
    </source>
</evidence>
<name>A0ABZ0IPK7_9BACT</name>
<dbReference type="Gene3D" id="2.40.128.410">
    <property type="match status" value="1"/>
</dbReference>
<reference evidence="2 3" key="1">
    <citation type="journal article" date="2023" name="Microbiol. Resour. Announc.">
        <title>Complete Genome Sequence of Imperialibacter roseus strain P4T.</title>
        <authorList>
            <person name="Tizabi D.R."/>
            <person name="Bachvaroff T."/>
            <person name="Hill R.T."/>
        </authorList>
    </citation>
    <scope>NUCLEOTIDE SEQUENCE [LARGE SCALE GENOMIC DNA]</scope>
    <source>
        <strain evidence="2 3">P4T</strain>
    </source>
</reference>
<accession>A0ABZ0IPK7</accession>